<accession>A0A3B3SQV8</accession>
<dbReference type="Gene3D" id="3.30.1330.30">
    <property type="match status" value="1"/>
</dbReference>
<dbReference type="SMART" id="SM00967">
    <property type="entry name" value="SpoU_sub_bind"/>
    <property type="match status" value="1"/>
</dbReference>
<dbReference type="AlphaFoldDB" id="A0A3B3SQV8"/>
<keyword evidence="8" id="KW-1185">Reference proteome</keyword>
<reference evidence="7" key="2">
    <citation type="submission" date="2025-09" db="UniProtKB">
        <authorList>
            <consortium name="Ensembl"/>
        </authorList>
    </citation>
    <scope>IDENTIFICATION</scope>
</reference>
<feature type="region of interest" description="Disordered" evidence="5">
    <location>
        <begin position="49"/>
        <end position="79"/>
    </location>
</feature>
<evidence type="ECO:0000313" key="7">
    <source>
        <dbReference type="Ensembl" id="ENSPKIP00000032715.1"/>
    </source>
</evidence>
<sequence>MAAFIRSVGRQLICIEPRTVLLAKENTVVDIKRYVRALRRRPVGVLYPEDEAGKAPKPTPAKAVVEHHRTPGGQKDKAKWSKTNLKTAVQKNLDPNFISKNSDRHNNKATVKVSDTSSDLLDGLRYEKAFAGDKRLARAVSIARSRKYREQQGKVLLEGRRLICDALLAGALPQTLFFSSMEQLRELPLDRLRRASLVKVKGEDIQTWSDLVTPQGVIAIFSQPDAKRLGFPKDQRDQAVPLHLICDNVRDPGNLGTILRCAAAAGCQSVLLTKGCVDVWEPKVLRAAMGAHFRLPIIPGLCWGDVAGNLPPAITIHLADNCSTSNIHQGAKGEVEPSKLPASRKAGDYGWVRSSSDSTHAAGAWESDSDEELEDEEPAVCLPVVGARVYHERWAVSHTALVIGGETHGLSLEALQLAERTGGLRLFVPMVSGMDSLNSAMAASVLLFEGRRQLIGSDGQGGAKSDRS</sequence>
<evidence type="ECO:0000256" key="1">
    <source>
        <dbReference type="ARBA" id="ARBA00007228"/>
    </source>
</evidence>
<keyword evidence="2" id="KW-0698">rRNA processing</keyword>
<feature type="region of interest" description="Disordered" evidence="5">
    <location>
        <begin position="353"/>
        <end position="374"/>
    </location>
</feature>
<dbReference type="STRING" id="1676925.ENSPKIP00000032715"/>
<dbReference type="Ensembl" id="ENSPKIT00000013588.1">
    <property type="protein sequence ID" value="ENSPKIP00000032715.1"/>
    <property type="gene ID" value="ENSPKIG00000012704.1"/>
</dbReference>
<evidence type="ECO:0000313" key="8">
    <source>
        <dbReference type="Proteomes" id="UP000261540"/>
    </source>
</evidence>
<dbReference type="GO" id="GO:0032259">
    <property type="term" value="P:methylation"/>
    <property type="evidence" value="ECO:0007669"/>
    <property type="project" value="UniProtKB-KW"/>
</dbReference>
<dbReference type="SUPFAM" id="SSF55315">
    <property type="entry name" value="L30e-like"/>
    <property type="match status" value="1"/>
</dbReference>
<dbReference type="Gene3D" id="3.40.1280.10">
    <property type="match status" value="1"/>
</dbReference>
<feature type="domain" description="RNA 2-O ribose methyltransferase substrate binding" evidence="6">
    <location>
        <begin position="156"/>
        <end position="227"/>
    </location>
</feature>
<evidence type="ECO:0000259" key="6">
    <source>
        <dbReference type="SMART" id="SM00967"/>
    </source>
</evidence>
<dbReference type="SUPFAM" id="SSF75217">
    <property type="entry name" value="alpha/beta knot"/>
    <property type="match status" value="2"/>
</dbReference>
<dbReference type="GO" id="GO:0003723">
    <property type="term" value="F:RNA binding"/>
    <property type="evidence" value="ECO:0007669"/>
    <property type="project" value="InterPro"/>
</dbReference>
<dbReference type="InterPro" id="IPR053888">
    <property type="entry name" value="MRM3-like_sub_bind"/>
</dbReference>
<dbReference type="InterPro" id="IPR051259">
    <property type="entry name" value="rRNA_Methyltransferase"/>
</dbReference>
<dbReference type="PANTHER" id="PTHR43191">
    <property type="entry name" value="RRNA METHYLTRANSFERASE 3"/>
    <property type="match status" value="1"/>
</dbReference>
<name>A0A3B3SQV8_9TELE</name>
<dbReference type="GO" id="GO:0008173">
    <property type="term" value="F:RNA methyltransferase activity"/>
    <property type="evidence" value="ECO:0007669"/>
    <property type="project" value="InterPro"/>
</dbReference>
<comment type="similarity">
    <text evidence="1">Belongs to the class IV-like SAM-binding methyltransferase superfamily. RNA methyltransferase TrmH family.</text>
</comment>
<dbReference type="InterPro" id="IPR013123">
    <property type="entry name" value="SpoU_subst-bd"/>
</dbReference>
<dbReference type="InterPro" id="IPR029064">
    <property type="entry name" value="Ribosomal_eL30-like_sf"/>
</dbReference>
<proteinExistence type="inferred from homology"/>
<dbReference type="InterPro" id="IPR029028">
    <property type="entry name" value="Alpha/beta_knot_MTases"/>
</dbReference>
<dbReference type="GO" id="GO:0006364">
    <property type="term" value="P:rRNA processing"/>
    <property type="evidence" value="ECO:0007669"/>
    <property type="project" value="UniProtKB-KW"/>
</dbReference>
<evidence type="ECO:0000256" key="5">
    <source>
        <dbReference type="SAM" id="MobiDB-lite"/>
    </source>
</evidence>
<keyword evidence="3" id="KW-0489">Methyltransferase</keyword>
<dbReference type="Pfam" id="PF22435">
    <property type="entry name" value="MRM3-like_sub_bind"/>
    <property type="match status" value="1"/>
</dbReference>
<evidence type="ECO:0000256" key="3">
    <source>
        <dbReference type="ARBA" id="ARBA00022603"/>
    </source>
</evidence>
<reference evidence="7" key="1">
    <citation type="submission" date="2025-08" db="UniProtKB">
        <authorList>
            <consortium name="Ensembl"/>
        </authorList>
    </citation>
    <scope>IDENTIFICATION</scope>
</reference>
<dbReference type="InterPro" id="IPR001537">
    <property type="entry name" value="SpoU_MeTrfase"/>
</dbReference>
<dbReference type="PANTHER" id="PTHR43191:SF2">
    <property type="entry name" value="RRNA METHYLTRANSFERASE 3, MITOCHONDRIAL"/>
    <property type="match status" value="1"/>
</dbReference>
<protein>
    <submittedName>
        <fullName evidence="7">Mitochondrial rRNA methyltransferase 3</fullName>
    </submittedName>
</protein>
<organism evidence="7 8">
    <name type="scientific">Paramormyrops kingsleyae</name>
    <dbReference type="NCBI Taxonomy" id="1676925"/>
    <lineage>
        <taxon>Eukaryota</taxon>
        <taxon>Metazoa</taxon>
        <taxon>Chordata</taxon>
        <taxon>Craniata</taxon>
        <taxon>Vertebrata</taxon>
        <taxon>Euteleostomi</taxon>
        <taxon>Actinopterygii</taxon>
        <taxon>Neopterygii</taxon>
        <taxon>Teleostei</taxon>
        <taxon>Osteoglossocephala</taxon>
        <taxon>Osteoglossomorpha</taxon>
        <taxon>Osteoglossiformes</taxon>
        <taxon>Mormyridae</taxon>
        <taxon>Paramormyrops</taxon>
    </lineage>
</organism>
<keyword evidence="4" id="KW-0808">Transferase</keyword>
<dbReference type="Pfam" id="PF00588">
    <property type="entry name" value="SpoU_methylase"/>
    <property type="match status" value="1"/>
</dbReference>
<dbReference type="OrthoDB" id="270651at2759"/>
<dbReference type="Proteomes" id="UP000261540">
    <property type="component" value="Unplaced"/>
</dbReference>
<evidence type="ECO:0000256" key="4">
    <source>
        <dbReference type="ARBA" id="ARBA00022679"/>
    </source>
</evidence>
<dbReference type="InterPro" id="IPR029026">
    <property type="entry name" value="tRNA_m1G_MTases_N"/>
</dbReference>
<dbReference type="GO" id="GO:0005737">
    <property type="term" value="C:cytoplasm"/>
    <property type="evidence" value="ECO:0007669"/>
    <property type="project" value="UniProtKB-ARBA"/>
</dbReference>
<evidence type="ECO:0000256" key="2">
    <source>
        <dbReference type="ARBA" id="ARBA00022552"/>
    </source>
</evidence>
<dbReference type="CDD" id="cd18106">
    <property type="entry name" value="SpoU-like_RNMTL1"/>
    <property type="match status" value="1"/>
</dbReference>
<dbReference type="GeneTree" id="ENSGT00390000017317"/>
<feature type="compositionally biased region" description="Basic and acidic residues" evidence="5">
    <location>
        <begin position="64"/>
        <end position="79"/>
    </location>
</feature>